<proteinExistence type="predicted"/>
<dbReference type="Proteomes" id="UP000480854">
    <property type="component" value="Unassembled WGS sequence"/>
</dbReference>
<accession>A0A9W7NIZ2</accession>
<evidence type="ECO:0000313" key="3">
    <source>
        <dbReference type="Proteomes" id="UP000480854"/>
    </source>
</evidence>
<sequence>MSDTAVADPSAPTDQPPAAQPPAIQTPVVQTAAPPPSGAAVIQNEQGKANSLLNTIADKLDRLVTLTVVTAVADIDVVQNDPNQVGFTCRPKSGSTIEAFQTQVNLVTGDIENLISRDFATNTAYQSLTEFHLAQVTKSSDIVSSNLKAIRDLAVQISGRPS</sequence>
<comment type="caution">
    <text evidence="2">The sequence shown here is derived from an EMBL/GenBank/DDBJ whole genome shotgun (WGS) entry which is preliminary data.</text>
</comment>
<dbReference type="AlphaFoldDB" id="A0A9W7NIZ2"/>
<dbReference type="EMBL" id="QOKW01000010">
    <property type="protein sequence ID" value="KAA0680034.1"/>
    <property type="molecule type" value="Genomic_DNA"/>
</dbReference>
<organism evidence="2 3">
    <name type="scientific">Roseomonas genomospecies 6</name>
    <dbReference type="NCBI Taxonomy" id="214106"/>
    <lineage>
        <taxon>Bacteria</taxon>
        <taxon>Pseudomonadati</taxon>
        <taxon>Pseudomonadota</taxon>
        <taxon>Alphaproteobacteria</taxon>
        <taxon>Acetobacterales</taxon>
        <taxon>Roseomonadaceae</taxon>
        <taxon>Roseomonas</taxon>
    </lineage>
</organism>
<feature type="region of interest" description="Disordered" evidence="1">
    <location>
        <begin position="1"/>
        <end position="38"/>
    </location>
</feature>
<evidence type="ECO:0000256" key="1">
    <source>
        <dbReference type="SAM" id="MobiDB-lite"/>
    </source>
</evidence>
<evidence type="ECO:0000313" key="2">
    <source>
        <dbReference type="EMBL" id="KAA0680034.1"/>
    </source>
</evidence>
<dbReference type="RefSeq" id="WP_149469650.1">
    <property type="nucleotide sequence ID" value="NZ_QOKW01000010.1"/>
</dbReference>
<reference evidence="2 3" key="1">
    <citation type="submission" date="2018-07" db="EMBL/GenBank/DDBJ databases">
        <title>Genome sequence of Azospirillum sp. ATCC 49961.</title>
        <authorList>
            <person name="Sant'Anna F.H."/>
            <person name="Baldani J.I."/>
            <person name="Zilli J.E."/>
            <person name="Reis V.M."/>
            <person name="Hartmann A."/>
            <person name="Cruz L."/>
            <person name="de Souza E.M."/>
            <person name="de Oliveira Pedrosa F."/>
            <person name="Passaglia L.M.P."/>
        </authorList>
    </citation>
    <scope>NUCLEOTIDE SEQUENCE [LARGE SCALE GENOMIC DNA]</scope>
    <source>
        <strain evidence="2 3">ATCC 49961</strain>
    </source>
</reference>
<keyword evidence="3" id="KW-1185">Reference proteome</keyword>
<gene>
    <name evidence="2" type="ORF">DS843_14695</name>
</gene>
<protein>
    <submittedName>
        <fullName evidence="2">Uncharacterized protein</fullName>
    </submittedName>
</protein>
<feature type="compositionally biased region" description="Low complexity" evidence="1">
    <location>
        <begin position="21"/>
        <end position="30"/>
    </location>
</feature>
<dbReference type="OrthoDB" id="463174at2"/>
<name>A0A9W7NIZ2_9PROT</name>